<accession>A0A6J6IIZ1</accession>
<reference evidence="1" key="1">
    <citation type="submission" date="2020-05" db="EMBL/GenBank/DDBJ databases">
        <authorList>
            <person name="Chiriac C."/>
            <person name="Salcher M."/>
            <person name="Ghai R."/>
            <person name="Kavagutti S V."/>
        </authorList>
    </citation>
    <scope>NUCLEOTIDE SEQUENCE</scope>
</reference>
<dbReference type="EMBL" id="CAEZVM010000003">
    <property type="protein sequence ID" value="CAB4624445.1"/>
    <property type="molecule type" value="Genomic_DNA"/>
</dbReference>
<gene>
    <name evidence="1" type="ORF">UFOPK2032_00116</name>
</gene>
<organism evidence="1">
    <name type="scientific">freshwater metagenome</name>
    <dbReference type="NCBI Taxonomy" id="449393"/>
    <lineage>
        <taxon>unclassified sequences</taxon>
        <taxon>metagenomes</taxon>
        <taxon>ecological metagenomes</taxon>
    </lineage>
</organism>
<sequence length="106" mass="11573">MVDLIGFGVLLQIPILMFATLAVQTQQQSFAVEAIARHALRAHVLLPDRNNTAQVVAELAQDFGIAKERLSWTLNCRPDPSCLKAGSTAEIEVRIGQAVAYSSQRL</sequence>
<dbReference type="AlphaFoldDB" id="A0A6J6IIZ1"/>
<protein>
    <submittedName>
        <fullName evidence="1">Unannotated protein</fullName>
    </submittedName>
</protein>
<name>A0A6J6IIZ1_9ZZZZ</name>
<evidence type="ECO:0000313" key="1">
    <source>
        <dbReference type="EMBL" id="CAB4624445.1"/>
    </source>
</evidence>
<proteinExistence type="predicted"/>